<keyword evidence="2" id="KW-0378">Hydrolase</keyword>
<dbReference type="AlphaFoldDB" id="A0A7C2TH48"/>
<dbReference type="Pfam" id="PF14343">
    <property type="entry name" value="PrcB_C"/>
    <property type="match status" value="1"/>
</dbReference>
<evidence type="ECO:0000313" key="2">
    <source>
        <dbReference type="EMBL" id="HET97564.1"/>
    </source>
</evidence>
<accession>A0A7C2TH48</accession>
<organism evidence="2">
    <name type="scientific">Desulfurivibrio alkaliphilus</name>
    <dbReference type="NCBI Taxonomy" id="427923"/>
    <lineage>
        <taxon>Bacteria</taxon>
        <taxon>Pseudomonadati</taxon>
        <taxon>Thermodesulfobacteriota</taxon>
        <taxon>Desulfobulbia</taxon>
        <taxon>Desulfobulbales</taxon>
        <taxon>Desulfobulbaceae</taxon>
        <taxon>Desulfurivibrio</taxon>
    </lineage>
</organism>
<dbReference type="PROSITE" id="PS51257">
    <property type="entry name" value="PROKAR_LIPOPROTEIN"/>
    <property type="match status" value="1"/>
</dbReference>
<dbReference type="Proteomes" id="UP000885986">
    <property type="component" value="Unassembled WGS sequence"/>
</dbReference>
<dbReference type="InterPro" id="IPR025748">
    <property type="entry name" value="PrcB_C_dom"/>
</dbReference>
<gene>
    <name evidence="2" type="ORF">ENN98_02465</name>
</gene>
<feature type="domain" description="PrcB C-terminal" evidence="1">
    <location>
        <begin position="96"/>
        <end position="153"/>
    </location>
</feature>
<name>A0A7C2TH48_9BACT</name>
<dbReference type="EMBL" id="DSDS01000056">
    <property type="protein sequence ID" value="HET97564.1"/>
    <property type="molecule type" value="Genomic_DNA"/>
</dbReference>
<sequence length="170" mass="18408">MLARESVKHGLVILVGLMWLLLSLSGCVADDDDDGGEESGDRVAFSLLRSGQASGVDDERLTVMREQAAFADLWQEHAAAFSPPPIQPEVDFSQDMVVAVFLGRRATGGHSLTVTEIRERSASFLVKLRATLPEEGCTVSDNPSQPYQMVVVPRSTKVVAFSFEVQVGCP</sequence>
<keyword evidence="2" id="KW-0645">Protease</keyword>
<protein>
    <submittedName>
        <fullName evidence="2">Protease complex subunit PrcB family protein</fullName>
    </submittedName>
</protein>
<dbReference type="GO" id="GO:0008233">
    <property type="term" value="F:peptidase activity"/>
    <property type="evidence" value="ECO:0007669"/>
    <property type="project" value="UniProtKB-KW"/>
</dbReference>
<evidence type="ECO:0000259" key="1">
    <source>
        <dbReference type="Pfam" id="PF14343"/>
    </source>
</evidence>
<proteinExistence type="predicted"/>
<comment type="caution">
    <text evidence="2">The sequence shown here is derived from an EMBL/GenBank/DDBJ whole genome shotgun (WGS) entry which is preliminary data.</text>
</comment>
<dbReference type="GO" id="GO:0006508">
    <property type="term" value="P:proteolysis"/>
    <property type="evidence" value="ECO:0007669"/>
    <property type="project" value="UniProtKB-KW"/>
</dbReference>
<reference evidence="2" key="1">
    <citation type="journal article" date="2020" name="mSystems">
        <title>Genome- and Community-Level Interaction Insights into Carbon Utilization and Element Cycling Functions of Hydrothermarchaeota in Hydrothermal Sediment.</title>
        <authorList>
            <person name="Zhou Z."/>
            <person name="Liu Y."/>
            <person name="Xu W."/>
            <person name="Pan J."/>
            <person name="Luo Z.H."/>
            <person name="Li M."/>
        </authorList>
    </citation>
    <scope>NUCLEOTIDE SEQUENCE [LARGE SCALE GENOMIC DNA]</scope>
    <source>
        <strain evidence="2">SpSt-1224</strain>
    </source>
</reference>